<keyword evidence="4" id="KW-1185">Reference proteome</keyword>
<accession>A0ABS9FKW1</accession>
<dbReference type="RefSeq" id="WP_120249029.1">
    <property type="nucleotide sequence ID" value="NZ_JAEHTJ010000007.1"/>
</dbReference>
<comment type="caution">
    <text evidence="3">The sequence shown here is derived from an EMBL/GenBank/DDBJ whole genome shotgun (WGS) entry which is preliminary data.</text>
</comment>
<dbReference type="PROSITE" id="PS50943">
    <property type="entry name" value="HTH_CROC1"/>
    <property type="match status" value="1"/>
</dbReference>
<gene>
    <name evidence="3" type="ORF">GIW47_09325</name>
</gene>
<dbReference type="PANTHER" id="PTHR46797:SF1">
    <property type="entry name" value="METHYLPHOSPHONATE SYNTHASE"/>
    <property type="match status" value="1"/>
</dbReference>
<evidence type="ECO:0000313" key="3">
    <source>
        <dbReference type="EMBL" id="MCF5152820.1"/>
    </source>
</evidence>
<proteinExistence type="predicted"/>
<dbReference type="SUPFAM" id="SSF47413">
    <property type="entry name" value="lambda repressor-like DNA-binding domains"/>
    <property type="match status" value="1"/>
</dbReference>
<dbReference type="Pfam" id="PF01381">
    <property type="entry name" value="HTH_3"/>
    <property type="match status" value="1"/>
</dbReference>
<dbReference type="Gene3D" id="1.10.260.40">
    <property type="entry name" value="lambda repressor-like DNA-binding domains"/>
    <property type="match status" value="1"/>
</dbReference>
<evidence type="ECO:0000259" key="2">
    <source>
        <dbReference type="PROSITE" id="PS50943"/>
    </source>
</evidence>
<name>A0ABS9FKW1_9PSED</name>
<protein>
    <submittedName>
        <fullName evidence="3">Helix-turn-helix domain-containing protein</fullName>
    </submittedName>
</protein>
<dbReference type="InterPro" id="IPR010982">
    <property type="entry name" value="Lambda_DNA-bd_dom_sf"/>
</dbReference>
<reference evidence="3 4" key="1">
    <citation type="submission" date="2019-11" db="EMBL/GenBank/DDBJ databases">
        <title>Epiphytic Pseudomonas syringae from cherry orchards.</title>
        <authorList>
            <person name="Hulin M.T."/>
        </authorList>
    </citation>
    <scope>NUCLEOTIDE SEQUENCE [LARGE SCALE GENOMIC DNA]</scope>
    <source>
        <strain evidence="3 4">PA-6-3B</strain>
    </source>
</reference>
<dbReference type="SMART" id="SM00530">
    <property type="entry name" value="HTH_XRE"/>
    <property type="match status" value="1"/>
</dbReference>
<evidence type="ECO:0000256" key="1">
    <source>
        <dbReference type="ARBA" id="ARBA00023125"/>
    </source>
</evidence>
<sequence length="162" mass="17399">MTQTIQSLGVFSLPTDHSKSFTGEPGKSASGAPPVILQFKLPVHTSAAAELHTEFDQFMAELETDPVHAAGFAESRSWVADTFYAEDGATIRTLRLRAGLTQKQLAVAIGTSQPQIAKIESGRHDPALSTCKRLSGALGVSLDVVSDAMDRQARLNFEKESK</sequence>
<dbReference type="PANTHER" id="PTHR46797">
    <property type="entry name" value="HTH-TYPE TRANSCRIPTIONAL REGULATOR"/>
    <property type="match status" value="1"/>
</dbReference>
<dbReference type="EMBL" id="WKDU01000008">
    <property type="protein sequence ID" value="MCF5152820.1"/>
    <property type="molecule type" value="Genomic_DNA"/>
</dbReference>
<evidence type="ECO:0000313" key="4">
    <source>
        <dbReference type="Proteomes" id="UP000814074"/>
    </source>
</evidence>
<dbReference type="CDD" id="cd00093">
    <property type="entry name" value="HTH_XRE"/>
    <property type="match status" value="1"/>
</dbReference>
<organism evidence="3 4">
    <name type="scientific">Pseudomonas lactis</name>
    <dbReference type="NCBI Taxonomy" id="1615674"/>
    <lineage>
        <taxon>Bacteria</taxon>
        <taxon>Pseudomonadati</taxon>
        <taxon>Pseudomonadota</taxon>
        <taxon>Gammaproteobacteria</taxon>
        <taxon>Pseudomonadales</taxon>
        <taxon>Pseudomonadaceae</taxon>
        <taxon>Pseudomonas</taxon>
    </lineage>
</organism>
<dbReference type="InterPro" id="IPR050807">
    <property type="entry name" value="TransReg_Diox_bact_type"/>
</dbReference>
<keyword evidence="1" id="KW-0238">DNA-binding</keyword>
<feature type="domain" description="HTH cro/C1-type" evidence="2">
    <location>
        <begin position="91"/>
        <end position="145"/>
    </location>
</feature>
<dbReference type="InterPro" id="IPR001387">
    <property type="entry name" value="Cro/C1-type_HTH"/>
</dbReference>
<dbReference type="Proteomes" id="UP000814074">
    <property type="component" value="Unassembled WGS sequence"/>
</dbReference>